<name>A0A2P2MGB2_RHIMU</name>
<evidence type="ECO:0000256" key="1">
    <source>
        <dbReference type="SAM" id="MobiDB-lite"/>
    </source>
</evidence>
<feature type="region of interest" description="Disordered" evidence="1">
    <location>
        <begin position="1"/>
        <end position="24"/>
    </location>
</feature>
<dbReference type="AlphaFoldDB" id="A0A2P2MGB2"/>
<proteinExistence type="predicted"/>
<accession>A0A2P2MGB2</accession>
<evidence type="ECO:0000313" key="2">
    <source>
        <dbReference type="EMBL" id="MBX29254.1"/>
    </source>
</evidence>
<dbReference type="EMBL" id="GGEC01048770">
    <property type="protein sequence ID" value="MBX29254.1"/>
    <property type="molecule type" value="Transcribed_RNA"/>
</dbReference>
<sequence length="24" mass="2588">MAGKKNSCQKRRDGQGKLHCCAPA</sequence>
<organism evidence="2">
    <name type="scientific">Rhizophora mucronata</name>
    <name type="common">Asiatic mangrove</name>
    <dbReference type="NCBI Taxonomy" id="61149"/>
    <lineage>
        <taxon>Eukaryota</taxon>
        <taxon>Viridiplantae</taxon>
        <taxon>Streptophyta</taxon>
        <taxon>Embryophyta</taxon>
        <taxon>Tracheophyta</taxon>
        <taxon>Spermatophyta</taxon>
        <taxon>Magnoliopsida</taxon>
        <taxon>eudicotyledons</taxon>
        <taxon>Gunneridae</taxon>
        <taxon>Pentapetalae</taxon>
        <taxon>rosids</taxon>
        <taxon>fabids</taxon>
        <taxon>Malpighiales</taxon>
        <taxon>Rhizophoraceae</taxon>
        <taxon>Rhizophora</taxon>
    </lineage>
</organism>
<protein>
    <submittedName>
        <fullName evidence="2">Uncharacterized protein</fullName>
    </submittedName>
</protein>
<reference evidence="2" key="1">
    <citation type="submission" date="2018-02" db="EMBL/GenBank/DDBJ databases">
        <title>Rhizophora mucronata_Transcriptome.</title>
        <authorList>
            <person name="Meera S.P."/>
            <person name="Sreeshan A."/>
            <person name="Augustine A."/>
        </authorList>
    </citation>
    <scope>NUCLEOTIDE SEQUENCE</scope>
    <source>
        <tissue evidence="2">Leaf</tissue>
    </source>
</reference>